<keyword evidence="2 11" id="KW-0489">Methyltransferase</keyword>
<dbReference type="Pfam" id="PF01728">
    <property type="entry name" value="FtsJ"/>
    <property type="match status" value="1"/>
</dbReference>
<feature type="active site" description="Proton acceptor" evidence="11 12">
    <location>
        <position position="161"/>
    </location>
</feature>
<evidence type="ECO:0000256" key="11">
    <source>
        <dbReference type="HAMAP-Rule" id="MF_01547"/>
    </source>
</evidence>
<feature type="binding site" evidence="11">
    <location>
        <position position="80"/>
    </location>
    <ligand>
        <name>S-adenosyl-L-methionine</name>
        <dbReference type="ChEBI" id="CHEBI:59789"/>
    </ligand>
</feature>
<dbReference type="PANTHER" id="PTHR10920">
    <property type="entry name" value="RIBOSOMAL RNA METHYLTRANSFERASE"/>
    <property type="match status" value="1"/>
</dbReference>
<proteinExistence type="inferred from homology"/>
<dbReference type="InterPro" id="IPR015507">
    <property type="entry name" value="rRNA-MeTfrase_E"/>
</dbReference>
<dbReference type="InterPro" id="IPR002877">
    <property type="entry name" value="RNA_MeTrfase_FtsJ_dom"/>
</dbReference>
<organism evidence="14 15">
    <name type="scientific">Nitrosomonas ureae</name>
    <dbReference type="NCBI Taxonomy" id="44577"/>
    <lineage>
        <taxon>Bacteria</taxon>
        <taxon>Pseudomonadati</taxon>
        <taxon>Pseudomonadota</taxon>
        <taxon>Betaproteobacteria</taxon>
        <taxon>Nitrosomonadales</taxon>
        <taxon>Nitrosomonadaceae</taxon>
        <taxon>Nitrosomonas</taxon>
    </lineage>
</organism>
<evidence type="ECO:0000313" key="14">
    <source>
        <dbReference type="EMBL" id="SNX59367.1"/>
    </source>
</evidence>
<dbReference type="PANTHER" id="PTHR10920:SF18">
    <property type="entry name" value="RRNA METHYLTRANSFERASE 2, MITOCHONDRIAL"/>
    <property type="match status" value="1"/>
</dbReference>
<dbReference type="RefSeq" id="WP_096292125.1">
    <property type="nucleotide sequence ID" value="NZ_LT907782.1"/>
</dbReference>
<dbReference type="HAMAP" id="MF_01547">
    <property type="entry name" value="RNA_methyltr_E"/>
    <property type="match status" value="1"/>
</dbReference>
<dbReference type="PIRSF" id="PIRSF005461">
    <property type="entry name" value="23S_rRNA_mtase"/>
    <property type="match status" value="1"/>
</dbReference>
<evidence type="ECO:0000256" key="12">
    <source>
        <dbReference type="PIRSR" id="PIRSR005461-1"/>
    </source>
</evidence>
<evidence type="ECO:0000256" key="1">
    <source>
        <dbReference type="ARBA" id="ARBA00022552"/>
    </source>
</evidence>
<dbReference type="SUPFAM" id="SSF53335">
    <property type="entry name" value="S-adenosyl-L-methionine-dependent methyltransferases"/>
    <property type="match status" value="1"/>
</dbReference>
<dbReference type="EC" id="2.1.1.166" evidence="6 11"/>
<protein>
    <recommendedName>
        <fullName evidence="7 11">Ribosomal RNA large subunit methyltransferase E</fullName>
        <ecNumber evidence="6 11">2.1.1.166</ecNumber>
    </recommendedName>
    <alternativeName>
        <fullName evidence="9 11">23S rRNA Um2552 methyltransferase</fullName>
    </alternativeName>
    <alternativeName>
        <fullName evidence="8 11">rRNA (uridine-2'-O-)-methyltransferase</fullName>
    </alternativeName>
</protein>
<accession>A0A285BVQ3</accession>
<evidence type="ECO:0000313" key="15">
    <source>
        <dbReference type="Proteomes" id="UP000242498"/>
    </source>
</evidence>
<dbReference type="EMBL" id="LT907782">
    <property type="protein sequence ID" value="SNX59367.1"/>
    <property type="molecule type" value="Genomic_DNA"/>
</dbReference>
<dbReference type="OrthoDB" id="9790080at2"/>
<feature type="binding site" evidence="11">
    <location>
        <position position="62"/>
    </location>
    <ligand>
        <name>S-adenosyl-L-methionine</name>
        <dbReference type="ChEBI" id="CHEBI:59789"/>
    </ligand>
</feature>
<evidence type="ECO:0000256" key="6">
    <source>
        <dbReference type="ARBA" id="ARBA00038861"/>
    </source>
</evidence>
<dbReference type="Proteomes" id="UP000242498">
    <property type="component" value="Chromosome I"/>
</dbReference>
<evidence type="ECO:0000256" key="5">
    <source>
        <dbReference type="ARBA" id="ARBA00037569"/>
    </source>
</evidence>
<reference evidence="14 15" key="1">
    <citation type="submission" date="2017-08" db="EMBL/GenBank/DDBJ databases">
        <authorList>
            <person name="de Groot N.N."/>
        </authorList>
    </citation>
    <scope>NUCLEOTIDE SEQUENCE [LARGE SCALE GENOMIC DNA]</scope>
    <source>
        <strain evidence="14 15">Nm15</strain>
    </source>
</reference>
<comment type="subcellular location">
    <subcellularLocation>
        <location evidence="11">Cytoplasm</location>
    </subcellularLocation>
</comment>
<dbReference type="Gene3D" id="3.40.50.150">
    <property type="entry name" value="Vaccinia Virus protein VP39"/>
    <property type="match status" value="1"/>
</dbReference>
<evidence type="ECO:0000256" key="3">
    <source>
        <dbReference type="ARBA" id="ARBA00022679"/>
    </source>
</evidence>
<dbReference type="InterPro" id="IPR029063">
    <property type="entry name" value="SAM-dependent_MTases_sf"/>
</dbReference>
<evidence type="ECO:0000259" key="13">
    <source>
        <dbReference type="Pfam" id="PF01728"/>
    </source>
</evidence>
<dbReference type="InterPro" id="IPR050082">
    <property type="entry name" value="RNA_methyltr_RlmE"/>
</dbReference>
<evidence type="ECO:0000256" key="2">
    <source>
        <dbReference type="ARBA" id="ARBA00022603"/>
    </source>
</evidence>
<dbReference type="AlphaFoldDB" id="A0A285BVQ3"/>
<dbReference type="GO" id="GO:0008650">
    <property type="term" value="F:rRNA (uridine-2'-O-)-methyltransferase activity"/>
    <property type="evidence" value="ECO:0007669"/>
    <property type="project" value="UniProtKB-UniRule"/>
</dbReference>
<dbReference type="FunFam" id="3.40.50.150:FF:000005">
    <property type="entry name" value="Ribosomal RNA large subunit methyltransferase E"/>
    <property type="match status" value="1"/>
</dbReference>
<evidence type="ECO:0000256" key="8">
    <source>
        <dbReference type="ARBA" id="ARBA00041995"/>
    </source>
</evidence>
<comment type="function">
    <text evidence="5 11">Specifically methylates the uridine in position 2552 of 23S rRNA at the 2'-O position of the ribose in the fully assembled 50S ribosomal subunit.</text>
</comment>
<keyword evidence="11" id="KW-0963">Cytoplasm</keyword>
<keyword evidence="4 11" id="KW-0949">S-adenosyl-L-methionine</keyword>
<comment type="similarity">
    <text evidence="11">Belongs to the class I-like SAM-binding methyltransferase superfamily. RNA methyltransferase RlmE family.</text>
</comment>
<evidence type="ECO:0000256" key="9">
    <source>
        <dbReference type="ARBA" id="ARBA00042745"/>
    </source>
</evidence>
<keyword evidence="3 11" id="KW-0808">Transferase</keyword>
<dbReference type="GO" id="GO:0005737">
    <property type="term" value="C:cytoplasm"/>
    <property type="evidence" value="ECO:0007669"/>
    <property type="project" value="UniProtKB-SubCell"/>
</dbReference>
<feature type="binding site" evidence="11">
    <location>
        <position position="121"/>
    </location>
    <ligand>
        <name>S-adenosyl-L-methionine</name>
        <dbReference type="ChEBI" id="CHEBI:59789"/>
    </ligand>
</feature>
<evidence type="ECO:0000256" key="7">
    <source>
        <dbReference type="ARBA" id="ARBA00041129"/>
    </source>
</evidence>
<comment type="catalytic activity">
    <reaction evidence="10 11">
        <text>uridine(2552) in 23S rRNA + S-adenosyl-L-methionine = 2'-O-methyluridine(2552) in 23S rRNA + S-adenosyl-L-homocysteine + H(+)</text>
        <dbReference type="Rhea" id="RHEA:42720"/>
        <dbReference type="Rhea" id="RHEA-COMP:10202"/>
        <dbReference type="Rhea" id="RHEA-COMP:10203"/>
        <dbReference type="ChEBI" id="CHEBI:15378"/>
        <dbReference type="ChEBI" id="CHEBI:57856"/>
        <dbReference type="ChEBI" id="CHEBI:59789"/>
        <dbReference type="ChEBI" id="CHEBI:65315"/>
        <dbReference type="ChEBI" id="CHEBI:74478"/>
        <dbReference type="EC" id="2.1.1.166"/>
    </reaction>
</comment>
<name>A0A285BVQ3_9PROT</name>
<evidence type="ECO:0000256" key="4">
    <source>
        <dbReference type="ARBA" id="ARBA00022691"/>
    </source>
</evidence>
<feature type="binding site" evidence="11">
    <location>
        <position position="96"/>
    </location>
    <ligand>
        <name>S-adenosyl-L-methionine</name>
        <dbReference type="ChEBI" id="CHEBI:59789"/>
    </ligand>
</feature>
<keyword evidence="1 11" id="KW-0698">rRNA processing</keyword>
<feature type="domain" description="Ribosomal RNA methyltransferase FtsJ" evidence="13">
    <location>
        <begin position="28"/>
        <end position="204"/>
    </location>
</feature>
<feature type="binding site" evidence="11">
    <location>
        <position position="60"/>
    </location>
    <ligand>
        <name>S-adenosyl-L-methionine</name>
        <dbReference type="ChEBI" id="CHEBI:59789"/>
    </ligand>
</feature>
<gene>
    <name evidence="11" type="primary">rlmE</name>
    <name evidence="11" type="synonym">ftsJ</name>
    <name evidence="11" type="synonym">rrmJ</name>
    <name evidence="14" type="ORF">SAMN06296273_0808</name>
</gene>
<sequence>MKRAKTSKAWMKEHVNDFFVKQAKKEGYRSRAAYKLLEITEKDQILKPGLTVVDLGAAPGSWSQVVSHKIGRGGKVIAVDILEMAPLPGVEFIQGDFREEYAIVELKKHLGNDQLDLVISDMSPNMSGIVISDQARSMYLAELALAFAMEQLNYGGNFLVKAFQGRDFDQFLFDMRAGFKNVIIRKPKASRGRSNELYLLGLGKK</sequence>
<evidence type="ECO:0000256" key="10">
    <source>
        <dbReference type="ARBA" id="ARBA00048970"/>
    </source>
</evidence>